<dbReference type="NCBIfam" id="TIGR01930">
    <property type="entry name" value="AcCoA-C-Actrans"/>
    <property type="match status" value="1"/>
</dbReference>
<evidence type="ECO:0000256" key="2">
    <source>
        <dbReference type="ARBA" id="ARBA00022679"/>
    </source>
</evidence>
<feature type="active site" description="Proton acceptor" evidence="4">
    <location>
        <position position="349"/>
    </location>
</feature>
<dbReference type="InterPro" id="IPR002155">
    <property type="entry name" value="Thiolase"/>
</dbReference>
<dbReference type="PIRSF" id="PIRSF000429">
    <property type="entry name" value="Ac-CoA_Ac_transf"/>
    <property type="match status" value="1"/>
</dbReference>
<dbReference type="InterPro" id="IPR020617">
    <property type="entry name" value="Thiolase_C"/>
</dbReference>
<dbReference type="STRING" id="1414654.BFR47_01360"/>
<feature type="active site" description="Acyl-thioester intermediate" evidence="4">
    <location>
        <position position="90"/>
    </location>
</feature>
<feature type="domain" description="Thiolase C-terminal" evidence="7">
    <location>
        <begin position="271"/>
        <end position="391"/>
    </location>
</feature>
<dbReference type="Gene3D" id="3.40.47.10">
    <property type="match status" value="2"/>
</dbReference>
<accession>A0A1J4QFT3</accession>
<dbReference type="EMBL" id="MDKE01000011">
    <property type="protein sequence ID" value="OIN12360.1"/>
    <property type="molecule type" value="Genomic_DNA"/>
</dbReference>
<protein>
    <submittedName>
        <fullName evidence="8">Acetyl-CoA acetyltransferase</fullName>
    </submittedName>
</protein>
<evidence type="ECO:0000256" key="4">
    <source>
        <dbReference type="PIRSR" id="PIRSR000429-1"/>
    </source>
</evidence>
<dbReference type="FunFam" id="3.40.47.10:FF:000010">
    <property type="entry name" value="Acetyl-CoA acetyltransferase (Thiolase)"/>
    <property type="match status" value="1"/>
</dbReference>
<dbReference type="Pfam" id="PF00108">
    <property type="entry name" value="Thiolase_N"/>
    <property type="match status" value="1"/>
</dbReference>
<gene>
    <name evidence="8" type="ORF">BFR47_01360</name>
</gene>
<feature type="domain" description="Thiolase N-terminal" evidence="6">
    <location>
        <begin position="6"/>
        <end position="262"/>
    </location>
</feature>
<keyword evidence="2 5" id="KW-0808">Transferase</keyword>
<comment type="caution">
    <text evidence="8">The sequence shown here is derived from an EMBL/GenBank/DDBJ whole genome shotgun (WGS) entry which is preliminary data.</text>
</comment>
<dbReference type="RefSeq" id="WP_071472135.1">
    <property type="nucleotide sequence ID" value="NZ_MDKE01000011.1"/>
</dbReference>
<evidence type="ECO:0000256" key="1">
    <source>
        <dbReference type="ARBA" id="ARBA00010982"/>
    </source>
</evidence>
<reference evidence="8 9" key="1">
    <citation type="submission" date="2016-07" db="EMBL/GenBank/DDBJ databases">
        <title>Draft Genome Sequence of Oceanisphaera psychrotolerans, isolated from coastal sediment samples.</title>
        <authorList>
            <person name="Zhuo S."/>
            <person name="Ruan Z."/>
        </authorList>
    </citation>
    <scope>NUCLEOTIDE SEQUENCE [LARGE SCALE GENOMIC DNA]</scope>
    <source>
        <strain evidence="8 9">LAM-WHM-ZC</strain>
    </source>
</reference>
<dbReference type="SUPFAM" id="SSF53901">
    <property type="entry name" value="Thiolase-like"/>
    <property type="match status" value="2"/>
</dbReference>
<evidence type="ECO:0000313" key="8">
    <source>
        <dbReference type="EMBL" id="OIN12360.1"/>
    </source>
</evidence>
<dbReference type="AlphaFoldDB" id="A0A1J4QFT3"/>
<dbReference type="GO" id="GO:0003988">
    <property type="term" value="F:acetyl-CoA C-acyltransferase activity"/>
    <property type="evidence" value="ECO:0007669"/>
    <property type="project" value="UniProtKB-ARBA"/>
</dbReference>
<proteinExistence type="inferred from homology"/>
<evidence type="ECO:0000256" key="3">
    <source>
        <dbReference type="ARBA" id="ARBA00023315"/>
    </source>
</evidence>
<dbReference type="GO" id="GO:0044281">
    <property type="term" value="P:small molecule metabolic process"/>
    <property type="evidence" value="ECO:0007669"/>
    <property type="project" value="UniProtKB-ARBA"/>
</dbReference>
<dbReference type="OrthoDB" id="9764638at2"/>
<evidence type="ECO:0000259" key="7">
    <source>
        <dbReference type="Pfam" id="PF02803"/>
    </source>
</evidence>
<evidence type="ECO:0000313" key="9">
    <source>
        <dbReference type="Proteomes" id="UP000243073"/>
    </source>
</evidence>
<evidence type="ECO:0000256" key="5">
    <source>
        <dbReference type="RuleBase" id="RU003557"/>
    </source>
</evidence>
<keyword evidence="3 5" id="KW-0012">Acyltransferase</keyword>
<keyword evidence="9" id="KW-1185">Reference proteome</keyword>
<dbReference type="InterPro" id="IPR020610">
    <property type="entry name" value="Thiolase_AS"/>
</dbReference>
<dbReference type="InterPro" id="IPR020616">
    <property type="entry name" value="Thiolase_N"/>
</dbReference>
<feature type="active site" description="Proton acceptor" evidence="4">
    <location>
        <position position="379"/>
    </location>
</feature>
<name>A0A1J4QFT3_9GAMM</name>
<dbReference type="Pfam" id="PF02803">
    <property type="entry name" value="Thiolase_C"/>
    <property type="match status" value="1"/>
</dbReference>
<dbReference type="PANTHER" id="PTHR18919:SF164">
    <property type="entry name" value="ACETYL-COA ACETYLTRANSFERASE"/>
    <property type="match status" value="1"/>
</dbReference>
<dbReference type="PROSITE" id="PS00099">
    <property type="entry name" value="THIOLASE_3"/>
    <property type="match status" value="1"/>
</dbReference>
<dbReference type="PANTHER" id="PTHR18919">
    <property type="entry name" value="ACETYL-COA C-ACYLTRANSFERASE"/>
    <property type="match status" value="1"/>
</dbReference>
<evidence type="ECO:0000259" key="6">
    <source>
        <dbReference type="Pfam" id="PF00108"/>
    </source>
</evidence>
<comment type="similarity">
    <text evidence="1 5">Belongs to the thiolase-like superfamily. Thiolase family.</text>
</comment>
<sequence>MTNSEIVIVGAARTPMGAMQGELGTVPAPRLGAAAIAAALQRAGVAPEQVDEVVMGCVLAAGLGQAPARQAALAAGLPVSTGCTTVNKMCGSGMKALMLAHDQLRAGSTGLMVAGGMESMSLAPYLLPKARAGLRMGHAQLLDHMFFDGLEDAYEGGLMGSFAQQTANQYGVSREAMDDFAFESLSRARRAMAEGAFTEEIAAVLVEHRHDTVAVATDEQPGKAKPDKIRKLRPAFAKDGTVTAANSSSISDGAAALVVTTAEHARMLGLAPLARVLAHATHARLPAEFTLAPVGAISKVLEKVGWQADEVDLYEINEAFAVVTLLAINELGLDAARVNVNGGACALGHPIGASGARIVVTLLHALRRRGLKRGVAALCIGGGEATAVALELI</sequence>
<dbReference type="PROSITE" id="PS00098">
    <property type="entry name" value="THIOLASE_1"/>
    <property type="match status" value="1"/>
</dbReference>
<organism evidence="8 9">
    <name type="scientific">Oceanisphaera psychrotolerans</name>
    <dbReference type="NCBI Taxonomy" id="1414654"/>
    <lineage>
        <taxon>Bacteria</taxon>
        <taxon>Pseudomonadati</taxon>
        <taxon>Pseudomonadota</taxon>
        <taxon>Gammaproteobacteria</taxon>
        <taxon>Aeromonadales</taxon>
        <taxon>Aeromonadaceae</taxon>
        <taxon>Oceanisphaera</taxon>
    </lineage>
</organism>
<dbReference type="InterPro" id="IPR016039">
    <property type="entry name" value="Thiolase-like"/>
</dbReference>
<dbReference type="CDD" id="cd00751">
    <property type="entry name" value="thiolase"/>
    <property type="match status" value="1"/>
</dbReference>
<dbReference type="InterPro" id="IPR020615">
    <property type="entry name" value="Thiolase_acyl_enz_int_AS"/>
</dbReference>
<dbReference type="Proteomes" id="UP000243073">
    <property type="component" value="Unassembled WGS sequence"/>
</dbReference>